<name>A0A246FFQ9_9BACT</name>
<dbReference type="InterPro" id="IPR002495">
    <property type="entry name" value="Glyco_trans_8"/>
</dbReference>
<evidence type="ECO:0008006" key="3">
    <source>
        <dbReference type="Google" id="ProtNLM"/>
    </source>
</evidence>
<organism evidence="1 2">
    <name type="scientific">Hymenobacter amundsenii</name>
    <dbReference type="NCBI Taxonomy" id="2006685"/>
    <lineage>
        <taxon>Bacteria</taxon>
        <taxon>Pseudomonadati</taxon>
        <taxon>Bacteroidota</taxon>
        <taxon>Cytophagia</taxon>
        <taxon>Cytophagales</taxon>
        <taxon>Hymenobacteraceae</taxon>
        <taxon>Hymenobacter</taxon>
    </lineage>
</organism>
<dbReference type="GO" id="GO:0016757">
    <property type="term" value="F:glycosyltransferase activity"/>
    <property type="evidence" value="ECO:0007669"/>
    <property type="project" value="InterPro"/>
</dbReference>
<evidence type="ECO:0000313" key="1">
    <source>
        <dbReference type="EMBL" id="OWP61352.1"/>
    </source>
</evidence>
<sequence>MKPKTIVVFCNKGDFYLARICIASIRYYYPSANLYIVKDYLRGEFSSEEMETYFNVKVLDLGIKKFGWSAAKLHFLLSDLFPNEQVTLLDADIIFIGRVLDNLYKKFPNIDFIVDQYHVSNPRSEHIKSFYYDYDEIKKVEPDFIYPGYVFNGGQTIVKTGKLTESDIENYFDRNNFPFYTNMKLMPLVDQSILNVVLHRKVQNNEITIAAQQYMLWSDQESISEIEIDDIKQGVKYPFLIHYAGSYKNEDISRMKRGDILSFFENYYYSKIPKGMQKKVARAVIPALKNIQYDAIKIVKDSVKDTFMEKIARVVIHVYKK</sequence>
<reference evidence="1 2" key="1">
    <citation type="submission" date="2017-06" db="EMBL/GenBank/DDBJ databases">
        <title>Hymenobacter amundsenii sp. nov. isolated from regoliths in Antarctica.</title>
        <authorList>
            <person name="Sedlacek I."/>
            <person name="Kralova S."/>
            <person name="Pantucek R."/>
            <person name="Svec P."/>
            <person name="Holochova P."/>
            <person name="Stankova E."/>
            <person name="Vrbovska V."/>
            <person name="Busse H.-J."/>
        </authorList>
    </citation>
    <scope>NUCLEOTIDE SEQUENCE [LARGE SCALE GENOMIC DNA]</scope>
    <source>
        <strain evidence="1 2">CCM 8682</strain>
    </source>
</reference>
<dbReference type="Pfam" id="PF01501">
    <property type="entry name" value="Glyco_transf_8"/>
    <property type="match status" value="1"/>
</dbReference>
<dbReference type="EMBL" id="NIRR01000080">
    <property type="protein sequence ID" value="OWP61352.1"/>
    <property type="molecule type" value="Genomic_DNA"/>
</dbReference>
<dbReference type="RefSeq" id="WP_088466198.1">
    <property type="nucleotide sequence ID" value="NZ_NIRR01000080.1"/>
</dbReference>
<dbReference type="Proteomes" id="UP000197277">
    <property type="component" value="Unassembled WGS sequence"/>
</dbReference>
<dbReference type="OrthoDB" id="673863at2"/>
<protein>
    <recommendedName>
        <fullName evidence="3">Glycosyl transferase</fullName>
    </recommendedName>
</protein>
<dbReference type="SUPFAM" id="SSF53448">
    <property type="entry name" value="Nucleotide-diphospho-sugar transferases"/>
    <property type="match status" value="1"/>
</dbReference>
<keyword evidence="2" id="KW-1185">Reference proteome</keyword>
<proteinExistence type="predicted"/>
<comment type="caution">
    <text evidence="1">The sequence shown here is derived from an EMBL/GenBank/DDBJ whole genome shotgun (WGS) entry which is preliminary data.</text>
</comment>
<dbReference type="InterPro" id="IPR029044">
    <property type="entry name" value="Nucleotide-diphossugar_trans"/>
</dbReference>
<evidence type="ECO:0000313" key="2">
    <source>
        <dbReference type="Proteomes" id="UP000197277"/>
    </source>
</evidence>
<dbReference type="AlphaFoldDB" id="A0A246FFQ9"/>
<accession>A0A246FFQ9</accession>
<gene>
    <name evidence="1" type="ORF">CDA63_19885</name>
</gene>
<dbReference type="Gene3D" id="3.90.550.10">
    <property type="entry name" value="Spore Coat Polysaccharide Biosynthesis Protein SpsA, Chain A"/>
    <property type="match status" value="1"/>
</dbReference>